<gene>
    <name evidence="10" type="ORF">PBRA_001990</name>
</gene>
<dbReference type="InterPro" id="IPR001005">
    <property type="entry name" value="SANT/Myb"/>
</dbReference>
<feature type="region of interest" description="Disordered" evidence="6">
    <location>
        <begin position="416"/>
        <end position="446"/>
    </location>
</feature>
<dbReference type="GO" id="GO:0043022">
    <property type="term" value="F:ribosome binding"/>
    <property type="evidence" value="ECO:0007669"/>
    <property type="project" value="InterPro"/>
</dbReference>
<name>A0A0G4J205_PLABS</name>
<evidence type="ECO:0000256" key="2">
    <source>
        <dbReference type="ARBA" id="ARBA00022771"/>
    </source>
</evidence>
<dbReference type="EMBL" id="CDSF01000112">
    <property type="protein sequence ID" value="CEP01384.1"/>
    <property type="molecule type" value="Genomic_DNA"/>
</dbReference>
<dbReference type="SUPFAM" id="SSF161219">
    <property type="entry name" value="CHY zinc finger-like"/>
    <property type="match status" value="1"/>
</dbReference>
<sequence length="570" mass="62864">MAGHDGGRVSMDAAGEMRYLERLYRHRGFVLRRCVPVGSGGSGGIRWRADGLTRSEVDGTVDCVAIGFQCTDPEFRQQFGDEFTITLSIRLPSGYPSAAAVVTVNRDDMPPQICRTISQALNTYCERHVGRPMLIGALKWLDRNLVELFRLGNAVVNQEHTRVAGAEPSSSTVHWSSAQQAQLESALARVPKLADVPASERWERIASLVDGKSAQECMERFKQIRDALRREQERKERVQRIRENISEIAVDSRPVADDPLPALPSVDESAPAGSIRVGFSSIQLINVSLVRVRLARFSLQCASCRANVDAELVPTQVKAVTCGKCSSVITCKFVFEMAHVANARIGSLSLDGAALADYLPSDVWATCANCSADMSVNRLDRHARQELLCHQCHQRMSLVTAEVVFETDERGLGLRQQRVPKRSHVGDASEKRNKGPEQKPATRGALTIGTSLPDFGTCRHYAKSYRWLRFPCCGKAFPCDICHEIGTASAPHEMKWALRQICGFCSRESPVTGKNVCPCGRSVTRARSSFWDGGQGTRDQTTMSRKDGRKHAGASKTTSRKHERVGPKRA</sequence>
<dbReference type="PROSITE" id="PS50090">
    <property type="entry name" value="MYB_LIKE"/>
    <property type="match status" value="1"/>
</dbReference>
<feature type="coiled-coil region" evidence="5">
    <location>
        <begin position="214"/>
        <end position="248"/>
    </location>
</feature>
<dbReference type="InterPro" id="IPR037274">
    <property type="entry name" value="Znf_CHY_sf"/>
</dbReference>
<evidence type="ECO:0008006" key="12">
    <source>
        <dbReference type="Google" id="ProtNLM"/>
    </source>
</evidence>
<dbReference type="SMART" id="SM00717">
    <property type="entry name" value="SANT"/>
    <property type="match status" value="1"/>
</dbReference>
<dbReference type="OMA" id="CHTKLAV"/>
<protein>
    <recommendedName>
        <fullName evidence="12">CHY-type domain-containing protein</fullName>
    </recommendedName>
</protein>
<organism evidence="10 11">
    <name type="scientific">Plasmodiophora brassicae</name>
    <name type="common">Clubroot disease agent</name>
    <dbReference type="NCBI Taxonomy" id="37360"/>
    <lineage>
        <taxon>Eukaryota</taxon>
        <taxon>Sar</taxon>
        <taxon>Rhizaria</taxon>
        <taxon>Endomyxa</taxon>
        <taxon>Phytomyxea</taxon>
        <taxon>Plasmodiophorida</taxon>
        <taxon>Plasmodiophoridae</taxon>
        <taxon>Plasmodiophora</taxon>
    </lineage>
</organism>
<reference evidence="10 11" key="1">
    <citation type="submission" date="2015-02" db="EMBL/GenBank/DDBJ databases">
        <authorList>
            <person name="Chooi Y.-H."/>
        </authorList>
    </citation>
    <scope>NUCLEOTIDE SEQUENCE [LARGE SCALE GENOMIC DNA]</scope>
    <source>
        <strain evidence="10">E3</strain>
    </source>
</reference>
<dbReference type="STRING" id="37360.A0A0G4J205"/>
<dbReference type="GO" id="GO:0005829">
    <property type="term" value="C:cytosol"/>
    <property type="evidence" value="ECO:0007669"/>
    <property type="project" value="TreeGrafter"/>
</dbReference>
<dbReference type="GO" id="GO:0006450">
    <property type="term" value="P:regulation of translational fidelity"/>
    <property type="evidence" value="ECO:0007669"/>
    <property type="project" value="InterPro"/>
</dbReference>
<accession>A0A0G4J205</accession>
<dbReference type="PANTHER" id="PTHR43999:SF1">
    <property type="entry name" value="DNAJ HOMOLOG SUBFAMILY C MEMBER 2"/>
    <property type="match status" value="1"/>
</dbReference>
<dbReference type="PANTHER" id="PTHR43999">
    <property type="entry name" value="DNAJ HOMOLOG SUBFAMILY C MEMBER 2"/>
    <property type="match status" value="1"/>
</dbReference>
<dbReference type="InterPro" id="IPR009057">
    <property type="entry name" value="Homeodomain-like_sf"/>
</dbReference>
<feature type="region of interest" description="Disordered" evidence="6">
    <location>
        <begin position="530"/>
        <end position="570"/>
    </location>
</feature>
<dbReference type="GO" id="GO:0051083">
    <property type="term" value="P:'de novo' cotranslational protein folding"/>
    <property type="evidence" value="ECO:0007669"/>
    <property type="project" value="InterPro"/>
</dbReference>
<evidence type="ECO:0000259" key="8">
    <source>
        <dbReference type="PROSITE" id="PS50908"/>
    </source>
</evidence>
<evidence type="ECO:0000259" key="9">
    <source>
        <dbReference type="PROSITE" id="PS51266"/>
    </source>
</evidence>
<evidence type="ECO:0000256" key="4">
    <source>
        <dbReference type="PROSITE-ProRule" id="PRU00601"/>
    </source>
</evidence>
<dbReference type="InterPro" id="IPR016135">
    <property type="entry name" value="UBQ-conjugating_enzyme/RWD"/>
</dbReference>
<evidence type="ECO:0000259" key="7">
    <source>
        <dbReference type="PROSITE" id="PS50090"/>
    </source>
</evidence>
<evidence type="ECO:0000256" key="1">
    <source>
        <dbReference type="ARBA" id="ARBA00022723"/>
    </source>
</evidence>
<dbReference type="Pfam" id="PF05773">
    <property type="entry name" value="RWD"/>
    <property type="match status" value="1"/>
</dbReference>
<dbReference type="OrthoDB" id="10253329at2759"/>
<evidence type="ECO:0000313" key="11">
    <source>
        <dbReference type="Proteomes" id="UP000039324"/>
    </source>
</evidence>
<keyword evidence="5" id="KW-0175">Coiled coil</keyword>
<dbReference type="Pfam" id="PF05495">
    <property type="entry name" value="zf-CHY"/>
    <property type="match status" value="1"/>
</dbReference>
<dbReference type="PROSITE" id="PS51266">
    <property type="entry name" value="ZF_CHY"/>
    <property type="match status" value="1"/>
</dbReference>
<feature type="domain" description="RWD" evidence="8">
    <location>
        <begin position="15"/>
        <end position="148"/>
    </location>
</feature>
<dbReference type="Proteomes" id="UP000039324">
    <property type="component" value="Unassembled WGS sequence"/>
</dbReference>
<evidence type="ECO:0000313" key="10">
    <source>
        <dbReference type="EMBL" id="CEP01384.1"/>
    </source>
</evidence>
<evidence type="ECO:0000256" key="6">
    <source>
        <dbReference type="SAM" id="MobiDB-lite"/>
    </source>
</evidence>
<dbReference type="SUPFAM" id="SSF54495">
    <property type="entry name" value="UBC-like"/>
    <property type="match status" value="1"/>
</dbReference>
<dbReference type="PROSITE" id="PS50908">
    <property type="entry name" value="RWD"/>
    <property type="match status" value="1"/>
</dbReference>
<keyword evidence="11" id="KW-1185">Reference proteome</keyword>
<feature type="domain" description="CHY-type" evidence="9">
    <location>
        <begin position="451"/>
        <end position="521"/>
    </location>
</feature>
<feature type="compositionally biased region" description="Basic and acidic residues" evidence="6">
    <location>
        <begin position="424"/>
        <end position="437"/>
    </location>
</feature>
<evidence type="ECO:0000256" key="5">
    <source>
        <dbReference type="SAM" id="Coils"/>
    </source>
</evidence>
<dbReference type="InterPro" id="IPR044634">
    <property type="entry name" value="Zuotin/DnaJC2"/>
</dbReference>
<dbReference type="SUPFAM" id="SSF46689">
    <property type="entry name" value="Homeodomain-like"/>
    <property type="match status" value="1"/>
</dbReference>
<feature type="compositionally biased region" description="Basic residues" evidence="6">
    <location>
        <begin position="547"/>
        <end position="570"/>
    </location>
</feature>
<dbReference type="GO" id="GO:0030544">
    <property type="term" value="F:Hsp70 protein binding"/>
    <property type="evidence" value="ECO:0007669"/>
    <property type="project" value="InterPro"/>
</dbReference>
<feature type="domain" description="Myb-like" evidence="7">
    <location>
        <begin position="167"/>
        <end position="225"/>
    </location>
</feature>
<dbReference type="CDD" id="cd00167">
    <property type="entry name" value="SANT"/>
    <property type="match status" value="1"/>
</dbReference>
<dbReference type="GO" id="GO:0008270">
    <property type="term" value="F:zinc ion binding"/>
    <property type="evidence" value="ECO:0007669"/>
    <property type="project" value="UniProtKB-KW"/>
</dbReference>
<keyword evidence="3" id="KW-0862">Zinc</keyword>
<evidence type="ECO:0000256" key="3">
    <source>
        <dbReference type="ARBA" id="ARBA00022833"/>
    </source>
</evidence>
<keyword evidence="2 4" id="KW-0863">Zinc-finger</keyword>
<dbReference type="Gene3D" id="3.10.110.10">
    <property type="entry name" value="Ubiquitin Conjugating Enzyme"/>
    <property type="match status" value="1"/>
</dbReference>
<keyword evidence="1" id="KW-0479">Metal-binding</keyword>
<dbReference type="InterPro" id="IPR006575">
    <property type="entry name" value="RWD_dom"/>
</dbReference>
<dbReference type="AlphaFoldDB" id="A0A0G4J205"/>
<dbReference type="Gene3D" id="1.10.10.60">
    <property type="entry name" value="Homeodomain-like"/>
    <property type="match status" value="1"/>
</dbReference>
<proteinExistence type="predicted"/>
<dbReference type="InterPro" id="IPR008913">
    <property type="entry name" value="Znf_CHY"/>
</dbReference>